<proteinExistence type="inferred from homology"/>
<evidence type="ECO:0000256" key="3">
    <source>
        <dbReference type="ARBA" id="ARBA00022448"/>
    </source>
</evidence>
<dbReference type="Pfam" id="PF13442">
    <property type="entry name" value="Cytochrome_CBB3"/>
    <property type="match status" value="1"/>
</dbReference>
<keyword evidence="7 9" id="KW-0408">Iron</keyword>
<evidence type="ECO:0000256" key="1">
    <source>
        <dbReference type="ARBA" id="ARBA00004518"/>
    </source>
</evidence>
<dbReference type="KEGG" id="tog:HNI00_21210"/>
<dbReference type="InterPro" id="IPR036909">
    <property type="entry name" value="Cyt_c-like_dom_sf"/>
</dbReference>
<accession>A0AA96YS46</accession>
<dbReference type="PRINTS" id="PR00605">
    <property type="entry name" value="CYTCHROMECIC"/>
</dbReference>
<keyword evidence="8" id="KW-0793">Thylakoid</keyword>
<name>A0AA96YS46_9CYAN</name>
<keyword evidence="6" id="KW-0249">Electron transport</keyword>
<keyword evidence="5 9" id="KW-0479">Metal-binding</keyword>
<dbReference type="PROSITE" id="PS51007">
    <property type="entry name" value="CYTC"/>
    <property type="match status" value="1"/>
</dbReference>
<dbReference type="Gene3D" id="1.10.760.10">
    <property type="entry name" value="Cytochrome c-like domain"/>
    <property type="match status" value="1"/>
</dbReference>
<dbReference type="RefSeq" id="WP_316789265.1">
    <property type="nucleotide sequence ID" value="NZ_CP053540.1"/>
</dbReference>
<gene>
    <name evidence="12" type="ORF">HNI00_21210</name>
</gene>
<feature type="domain" description="Cytochrome c" evidence="11">
    <location>
        <begin position="24"/>
        <end position="104"/>
    </location>
</feature>
<dbReference type="InterPro" id="IPR009056">
    <property type="entry name" value="Cyt_c-like_dom"/>
</dbReference>
<comment type="subcellular location">
    <subcellularLocation>
        <location evidence="1">Cellular thylakoid lumen</location>
    </subcellularLocation>
</comment>
<evidence type="ECO:0000256" key="6">
    <source>
        <dbReference type="ARBA" id="ARBA00022982"/>
    </source>
</evidence>
<evidence type="ECO:0000259" key="11">
    <source>
        <dbReference type="PROSITE" id="PS51007"/>
    </source>
</evidence>
<keyword evidence="10" id="KW-0732">Signal</keyword>
<feature type="signal peptide" evidence="10">
    <location>
        <begin position="1"/>
        <end position="23"/>
    </location>
</feature>
<dbReference type="PANTHER" id="PTHR34688:SF2">
    <property type="entry name" value="CYTOCHROME C6, CHLOROPLASTIC"/>
    <property type="match status" value="1"/>
</dbReference>
<evidence type="ECO:0000256" key="5">
    <source>
        <dbReference type="ARBA" id="ARBA00022723"/>
    </source>
</evidence>
<feature type="chain" id="PRO_5041635582" evidence="10">
    <location>
        <begin position="24"/>
        <end position="110"/>
    </location>
</feature>
<evidence type="ECO:0000256" key="7">
    <source>
        <dbReference type="ARBA" id="ARBA00023004"/>
    </source>
</evidence>
<evidence type="ECO:0000256" key="8">
    <source>
        <dbReference type="ARBA" id="ARBA00023078"/>
    </source>
</evidence>
<sequence>MRLFLIALLSFLLVFSPSLPVHAADLKTGAAVFEVHCAGCHVNGGNIIRRGKNLKQPALEKNGYATVEAIAQIVANGKANMSAYKDKLTAEEIESVAAYVLERAAAGWKS</sequence>
<dbReference type="AlphaFoldDB" id="A0AA96YS46"/>
<evidence type="ECO:0000256" key="2">
    <source>
        <dbReference type="ARBA" id="ARBA00009650"/>
    </source>
</evidence>
<organism evidence="12">
    <name type="scientific">Thermoleptolyngbya oregonensis NK1-22</name>
    <dbReference type="NCBI Taxonomy" id="2547457"/>
    <lineage>
        <taxon>Bacteria</taxon>
        <taxon>Bacillati</taxon>
        <taxon>Cyanobacteriota</taxon>
        <taxon>Cyanophyceae</taxon>
        <taxon>Oculatellales</taxon>
        <taxon>Oculatellaceae</taxon>
        <taxon>Thermoleptolyngbya</taxon>
    </lineage>
</organism>
<keyword evidence="3" id="KW-0813">Transport</keyword>
<dbReference type="InterPro" id="IPR008168">
    <property type="entry name" value="Cyt_C_IC"/>
</dbReference>
<dbReference type="GO" id="GO:0031979">
    <property type="term" value="C:plasma membrane-derived thylakoid lumen"/>
    <property type="evidence" value="ECO:0007669"/>
    <property type="project" value="UniProtKB-SubCell"/>
</dbReference>
<protein>
    <submittedName>
        <fullName evidence="12">C-type cytochrome</fullName>
    </submittedName>
</protein>
<evidence type="ECO:0000256" key="10">
    <source>
        <dbReference type="SAM" id="SignalP"/>
    </source>
</evidence>
<reference evidence="12" key="1">
    <citation type="submission" date="2020-05" db="EMBL/GenBank/DDBJ databases">
        <authorList>
            <person name="Zhu T."/>
            <person name="Keshari N."/>
            <person name="Lu X."/>
        </authorList>
    </citation>
    <scope>NUCLEOTIDE SEQUENCE</scope>
    <source>
        <strain evidence="12">NK1-22</strain>
    </source>
</reference>
<evidence type="ECO:0000256" key="9">
    <source>
        <dbReference type="PROSITE-ProRule" id="PRU00433"/>
    </source>
</evidence>
<dbReference type="EMBL" id="CP053540">
    <property type="protein sequence ID" value="WOB45367.1"/>
    <property type="molecule type" value="Genomic_DNA"/>
</dbReference>
<keyword evidence="4 9" id="KW-0349">Heme</keyword>
<dbReference type="SUPFAM" id="SSF46626">
    <property type="entry name" value="Cytochrome c"/>
    <property type="match status" value="1"/>
</dbReference>
<dbReference type="GO" id="GO:0020037">
    <property type="term" value="F:heme binding"/>
    <property type="evidence" value="ECO:0007669"/>
    <property type="project" value="InterPro"/>
</dbReference>
<dbReference type="PANTHER" id="PTHR34688">
    <property type="entry name" value="CYTOCHROME C6, CHLOROPLASTIC"/>
    <property type="match status" value="1"/>
</dbReference>
<dbReference type="GO" id="GO:0009055">
    <property type="term" value="F:electron transfer activity"/>
    <property type="evidence" value="ECO:0007669"/>
    <property type="project" value="InterPro"/>
</dbReference>
<dbReference type="GO" id="GO:0005506">
    <property type="term" value="F:iron ion binding"/>
    <property type="evidence" value="ECO:0007669"/>
    <property type="project" value="InterPro"/>
</dbReference>
<evidence type="ECO:0000313" key="12">
    <source>
        <dbReference type="EMBL" id="WOB45367.1"/>
    </source>
</evidence>
<dbReference type="InterPro" id="IPR023655">
    <property type="entry name" value="Cyt_C6"/>
</dbReference>
<evidence type="ECO:0000256" key="4">
    <source>
        <dbReference type="ARBA" id="ARBA00022617"/>
    </source>
</evidence>
<comment type="similarity">
    <text evidence="2">Belongs to the cytochrome c family. PetJ subfamily.</text>
</comment>